<dbReference type="AlphaFoldDB" id="A0A7I8VYM2"/>
<keyword evidence="7" id="KW-1185">Reference proteome</keyword>
<feature type="transmembrane region" description="Helical" evidence="5">
    <location>
        <begin position="82"/>
        <end position="105"/>
    </location>
</feature>
<keyword evidence="3 5" id="KW-1133">Transmembrane helix</keyword>
<dbReference type="PANTHER" id="PTHR23507:SF1">
    <property type="entry name" value="FI18259P1-RELATED"/>
    <property type="match status" value="1"/>
</dbReference>
<keyword evidence="4 5" id="KW-0472">Membrane</keyword>
<feature type="transmembrane region" description="Helical" evidence="5">
    <location>
        <begin position="53"/>
        <end position="70"/>
    </location>
</feature>
<evidence type="ECO:0000256" key="1">
    <source>
        <dbReference type="ARBA" id="ARBA00004141"/>
    </source>
</evidence>
<dbReference type="SUPFAM" id="SSF103473">
    <property type="entry name" value="MFS general substrate transporter"/>
    <property type="match status" value="1"/>
</dbReference>
<comment type="subcellular location">
    <subcellularLocation>
        <location evidence="1">Membrane</location>
        <topology evidence="1">Multi-pass membrane protein</topology>
    </subcellularLocation>
</comment>
<protein>
    <submittedName>
        <fullName evidence="6">Uncharacterized protein</fullName>
    </submittedName>
</protein>
<organism evidence="6 7">
    <name type="scientific">Dimorphilus gyrociliatus</name>
    <dbReference type="NCBI Taxonomy" id="2664684"/>
    <lineage>
        <taxon>Eukaryota</taxon>
        <taxon>Metazoa</taxon>
        <taxon>Spiralia</taxon>
        <taxon>Lophotrochozoa</taxon>
        <taxon>Annelida</taxon>
        <taxon>Polychaeta</taxon>
        <taxon>Polychaeta incertae sedis</taxon>
        <taxon>Dinophilidae</taxon>
        <taxon>Dimorphilus</taxon>
    </lineage>
</organism>
<sequence>MGRFTEMYQDEAKAVDKSRALYIIIYRVLLGIPPFFLGFVCGAWSDKMIGRKLPMIISCLGNFIGAYAIMLDPFVNLPLPMVLAFCGVALTGVLGQTFLMTMACYSYAADVTTSEKRTKKFDMLQAMQYVGSLIGSLIPVFISAKWGSDFMFNIVMALSTLGIMIAIFLADETVDTKGLTESSKHYLVSFETVKDTVKSLIRNRSSYSRCMLIIFFFSKLIFVMGIASTGDLVQQFTSRKPMLWTLKEYCKWLSIYYGSMGLSAIFILPIVQYFFKLSDMCVVVIGLFIKTIQMICMWLFMTDWRILFAVTAVGSLSATVASTLKSAISKLVDEDEVGKVFSLLTCCEVASSMLGQSILQMVYRETIKSSPELVFLLIGAIFGGNFIVSLLLWFFVGSKKNLEKSFNREETESLIRPSDSPK</sequence>
<evidence type="ECO:0000256" key="4">
    <source>
        <dbReference type="ARBA" id="ARBA00023136"/>
    </source>
</evidence>
<dbReference type="PANTHER" id="PTHR23507">
    <property type="entry name" value="ZGC:174356"/>
    <property type="match status" value="1"/>
</dbReference>
<feature type="transmembrane region" description="Helical" evidence="5">
    <location>
        <begin position="210"/>
        <end position="233"/>
    </location>
</feature>
<feature type="transmembrane region" description="Helical" evidence="5">
    <location>
        <begin position="340"/>
        <end position="363"/>
    </location>
</feature>
<dbReference type="Proteomes" id="UP000549394">
    <property type="component" value="Unassembled WGS sequence"/>
</dbReference>
<feature type="transmembrane region" description="Helical" evidence="5">
    <location>
        <begin position="375"/>
        <end position="396"/>
    </location>
</feature>
<dbReference type="GO" id="GO:0022857">
    <property type="term" value="F:transmembrane transporter activity"/>
    <property type="evidence" value="ECO:0007669"/>
    <property type="project" value="InterPro"/>
</dbReference>
<evidence type="ECO:0000313" key="7">
    <source>
        <dbReference type="Proteomes" id="UP000549394"/>
    </source>
</evidence>
<evidence type="ECO:0000256" key="2">
    <source>
        <dbReference type="ARBA" id="ARBA00022692"/>
    </source>
</evidence>
<comment type="caution">
    <text evidence="6">The sequence shown here is derived from an EMBL/GenBank/DDBJ whole genome shotgun (WGS) entry which is preliminary data.</text>
</comment>
<feature type="transmembrane region" description="Helical" evidence="5">
    <location>
        <begin position="126"/>
        <end position="144"/>
    </location>
</feature>
<dbReference type="OrthoDB" id="3026777at2759"/>
<reference evidence="6 7" key="1">
    <citation type="submission" date="2020-08" db="EMBL/GenBank/DDBJ databases">
        <authorList>
            <person name="Hejnol A."/>
        </authorList>
    </citation>
    <scope>NUCLEOTIDE SEQUENCE [LARGE SCALE GENOMIC DNA]</scope>
</reference>
<keyword evidence="2 5" id="KW-0812">Transmembrane</keyword>
<feature type="transmembrane region" description="Helical" evidence="5">
    <location>
        <begin position="20"/>
        <end position="41"/>
    </location>
</feature>
<evidence type="ECO:0000313" key="6">
    <source>
        <dbReference type="EMBL" id="CAD5120959.1"/>
    </source>
</evidence>
<feature type="transmembrane region" description="Helical" evidence="5">
    <location>
        <begin position="306"/>
        <end position="328"/>
    </location>
</feature>
<feature type="transmembrane region" description="Helical" evidence="5">
    <location>
        <begin position="253"/>
        <end position="275"/>
    </location>
</feature>
<dbReference type="Pfam" id="PF07690">
    <property type="entry name" value="MFS_1"/>
    <property type="match status" value="1"/>
</dbReference>
<evidence type="ECO:0000256" key="5">
    <source>
        <dbReference type="SAM" id="Phobius"/>
    </source>
</evidence>
<dbReference type="InterPro" id="IPR036259">
    <property type="entry name" value="MFS_trans_sf"/>
</dbReference>
<name>A0A7I8VYM2_9ANNE</name>
<feature type="transmembrane region" description="Helical" evidence="5">
    <location>
        <begin position="150"/>
        <end position="170"/>
    </location>
</feature>
<dbReference type="InterPro" id="IPR011701">
    <property type="entry name" value="MFS"/>
</dbReference>
<accession>A0A7I8VYM2</accession>
<feature type="transmembrane region" description="Helical" evidence="5">
    <location>
        <begin position="282"/>
        <end position="300"/>
    </location>
</feature>
<gene>
    <name evidence="6" type="ORF">DGYR_LOCUS8966</name>
</gene>
<dbReference type="EMBL" id="CAJFCJ010000013">
    <property type="protein sequence ID" value="CAD5120959.1"/>
    <property type="molecule type" value="Genomic_DNA"/>
</dbReference>
<proteinExistence type="predicted"/>
<evidence type="ECO:0000256" key="3">
    <source>
        <dbReference type="ARBA" id="ARBA00022989"/>
    </source>
</evidence>
<dbReference type="Gene3D" id="1.20.1250.20">
    <property type="entry name" value="MFS general substrate transporter like domains"/>
    <property type="match status" value="1"/>
</dbReference>
<dbReference type="GO" id="GO:0016020">
    <property type="term" value="C:membrane"/>
    <property type="evidence" value="ECO:0007669"/>
    <property type="project" value="UniProtKB-SubCell"/>
</dbReference>